<dbReference type="PROSITE" id="PS50006">
    <property type="entry name" value="FHA_DOMAIN"/>
    <property type="match status" value="1"/>
</dbReference>
<organism evidence="3 4">
    <name type="scientific">Ruegeria sediminis</name>
    <dbReference type="NCBI Taxonomy" id="2583820"/>
    <lineage>
        <taxon>Bacteria</taxon>
        <taxon>Pseudomonadati</taxon>
        <taxon>Pseudomonadota</taxon>
        <taxon>Alphaproteobacteria</taxon>
        <taxon>Rhodobacterales</taxon>
        <taxon>Roseobacteraceae</taxon>
        <taxon>Ruegeria</taxon>
    </lineage>
</organism>
<dbReference type="InterPro" id="IPR050697">
    <property type="entry name" value="Adenylyl/Guanylyl_Cyclase_3/4"/>
</dbReference>
<reference evidence="3 4" key="1">
    <citation type="submission" date="2019-05" db="EMBL/GenBank/DDBJ databases">
        <title>Ruegeria sp. nov., isolated from tidal flat.</title>
        <authorList>
            <person name="Kim W."/>
        </authorList>
    </citation>
    <scope>NUCLEOTIDE SEQUENCE [LARGE SCALE GENOMIC DNA]</scope>
    <source>
        <strain evidence="3 4">CAU 1488</strain>
    </source>
</reference>
<dbReference type="EMBL" id="VCPD01000008">
    <property type="protein sequence ID" value="TMV04210.1"/>
    <property type="molecule type" value="Genomic_DNA"/>
</dbReference>
<dbReference type="InterPro" id="IPR008984">
    <property type="entry name" value="SMAD_FHA_dom_sf"/>
</dbReference>
<dbReference type="RefSeq" id="WP_138844939.1">
    <property type="nucleotide sequence ID" value="NZ_VCPD01000008.1"/>
</dbReference>
<dbReference type="CDD" id="cd00060">
    <property type="entry name" value="FHA"/>
    <property type="match status" value="1"/>
</dbReference>
<evidence type="ECO:0000259" key="1">
    <source>
        <dbReference type="PROSITE" id="PS50006"/>
    </source>
</evidence>
<keyword evidence="4" id="KW-1185">Reference proteome</keyword>
<dbReference type="InterPro" id="IPR000253">
    <property type="entry name" value="FHA_dom"/>
</dbReference>
<name>A0ABY2WT27_9RHOB</name>
<dbReference type="Proteomes" id="UP001193035">
    <property type="component" value="Unassembled WGS sequence"/>
</dbReference>
<dbReference type="CDD" id="cd07302">
    <property type="entry name" value="CHD"/>
    <property type="match status" value="1"/>
</dbReference>
<dbReference type="SMART" id="SM00240">
    <property type="entry name" value="FHA"/>
    <property type="match status" value="1"/>
</dbReference>
<dbReference type="InterPro" id="IPR029787">
    <property type="entry name" value="Nucleotide_cyclase"/>
</dbReference>
<feature type="domain" description="Guanylate cyclase" evidence="2">
    <location>
        <begin position="6"/>
        <end position="113"/>
    </location>
</feature>
<evidence type="ECO:0000313" key="4">
    <source>
        <dbReference type="Proteomes" id="UP001193035"/>
    </source>
</evidence>
<dbReference type="PANTHER" id="PTHR43081:SF19">
    <property type="entry name" value="PH-SENSITIVE ADENYLATE CYCLASE RV1264"/>
    <property type="match status" value="1"/>
</dbReference>
<feature type="domain" description="FHA" evidence="1">
    <location>
        <begin position="201"/>
        <end position="249"/>
    </location>
</feature>
<dbReference type="InterPro" id="IPR001054">
    <property type="entry name" value="A/G_cyclase"/>
</dbReference>
<dbReference type="PANTHER" id="PTHR43081">
    <property type="entry name" value="ADENYLATE CYCLASE, TERMINAL-DIFFERENTIATION SPECIFIC-RELATED"/>
    <property type="match status" value="1"/>
</dbReference>
<dbReference type="SUPFAM" id="SSF55073">
    <property type="entry name" value="Nucleotide cyclase"/>
    <property type="match status" value="1"/>
</dbReference>
<dbReference type="Gene3D" id="3.30.70.1230">
    <property type="entry name" value="Nucleotide cyclase"/>
    <property type="match status" value="1"/>
</dbReference>
<evidence type="ECO:0000313" key="3">
    <source>
        <dbReference type="EMBL" id="TMV04210.1"/>
    </source>
</evidence>
<comment type="caution">
    <text evidence="3">The sequence shown here is derived from an EMBL/GenBank/DDBJ whole genome shotgun (WGS) entry which is preliminary data.</text>
</comment>
<protein>
    <submittedName>
        <fullName evidence="3">FHA domain-containing protein</fullName>
    </submittedName>
</protein>
<gene>
    <name evidence="3" type="ORF">FGK63_18150</name>
</gene>
<accession>A0ABY2WT27</accession>
<evidence type="ECO:0000259" key="2">
    <source>
        <dbReference type="PROSITE" id="PS50125"/>
    </source>
</evidence>
<dbReference type="PROSITE" id="PS50125">
    <property type="entry name" value="GUANYLATE_CYCLASE_2"/>
    <property type="match status" value="1"/>
</dbReference>
<dbReference type="Gene3D" id="2.60.200.20">
    <property type="match status" value="1"/>
</dbReference>
<proteinExistence type="predicted"/>
<sequence>MRVVGAALIADISNSTPLYEQEGTQRAFREIQLRLDEMRDMVEKAGGTFVHSKGDDILAFFQDADAAVEVARNATAVPPESVLNVHAGISWGTMLQVPNDLFGSPVNMAARLAALAKPREVLVDENCYETLGEVVRGTLRKVDVLHLKGASDSKAVYSHIAEDLLGRTENFMKKLAVSSHHTGIHLKHEAQTELLTEGHELVLGRAPDCDLVVHAPWVSRRHATVSVANGIVEFRDHSTLGSYLSLAQAPEFQILRASVTLIGSGRISLGAPLLNASDAVVRFEVQETQGTGS</sequence>
<dbReference type="SUPFAM" id="SSF49879">
    <property type="entry name" value="SMAD/FHA domain"/>
    <property type="match status" value="1"/>
</dbReference>
<dbReference type="Pfam" id="PF00498">
    <property type="entry name" value="FHA"/>
    <property type="match status" value="1"/>
</dbReference>